<dbReference type="PANTHER" id="PTHR34978">
    <property type="entry name" value="POSSIBLE SENSOR-TRANSDUCER PROTEIN BLAR"/>
    <property type="match status" value="1"/>
</dbReference>
<dbReference type="AlphaFoldDB" id="A0A413SVT0"/>
<name>A0A413SVT0_9BACT</name>
<dbReference type="Proteomes" id="UP000283855">
    <property type="component" value="Unassembled WGS sequence"/>
</dbReference>
<dbReference type="CDD" id="cd07341">
    <property type="entry name" value="M56_BlaR1_MecR1_like"/>
    <property type="match status" value="1"/>
</dbReference>
<accession>A0A413SVT0</accession>
<dbReference type="InterPro" id="IPR008756">
    <property type="entry name" value="Peptidase_M56"/>
</dbReference>
<proteinExistence type="predicted"/>
<feature type="domain" description="Peptidase M56" evidence="2">
    <location>
        <begin position="174"/>
        <end position="271"/>
    </location>
</feature>
<sequence>MIVNLELMVAFLIYLLKSSFCLTLLYGFYKLFFASTTRFSLNRWVLVGGMLTCLLLPFVSLELEHEPLVQSPFRLMQEWEQPVEVIPAPAAGMAETVRPETGHWDWLVIWMVVYLSGCTFVFLQWVAGYLRLFRWINRQEYKKCNGLRWVLYDIPVRSFSWGTYIVMSRQEYEASSPVCLHEEMHCRYGHCYDNLLIQLILIFHWWNPLVWKLKHELSGVHEYQADEGVLDQGFDVKIYQLLLVRKAVGSRLYSMACGFTHSSLKKRISMMSKKRNTKWVRLRVLLAVPLAAGVVYAFAKPEVKETVADYSAVLQTKNQGKAKSRLVVRDAEQRRDTDNLMLDHISSEKAYVLELYCNQRNHFLFGPENPVSKKELVDWEAMTDKVRKQLTDAFAELYSKQKKEMFPIVVRIVADRNAKMGAITTAKQKLMKAYGEARQELSKTYPQELVDKCLTSRFYYASPKAYADVPAGVADKSVPLPGYGIQFWVDNRLAGELKDFSLDELSSKIMQLREENKAENFAVSLKIPSDASEGVVYDIKQVLRKGYMLKLNLTNDF</sequence>
<dbReference type="InterPro" id="IPR052173">
    <property type="entry name" value="Beta-lactam_resp_regulator"/>
</dbReference>
<feature type="transmembrane region" description="Helical" evidence="1">
    <location>
        <begin position="6"/>
        <end position="29"/>
    </location>
</feature>
<evidence type="ECO:0000313" key="4">
    <source>
        <dbReference type="Proteomes" id="UP000283855"/>
    </source>
</evidence>
<reference evidence="3 4" key="1">
    <citation type="submission" date="2018-08" db="EMBL/GenBank/DDBJ databases">
        <title>A genome reference for cultivated species of the human gut microbiota.</title>
        <authorList>
            <person name="Zou Y."/>
            <person name="Xue W."/>
            <person name="Luo G."/>
        </authorList>
    </citation>
    <scope>NUCLEOTIDE SEQUENCE [LARGE SCALE GENOMIC DNA]</scope>
    <source>
        <strain evidence="3 4">AM42-38</strain>
    </source>
</reference>
<keyword evidence="1" id="KW-0472">Membrane</keyword>
<dbReference type="Pfam" id="PF05569">
    <property type="entry name" value="Peptidase_M56"/>
    <property type="match status" value="1"/>
</dbReference>
<dbReference type="RefSeq" id="WP_118400970.1">
    <property type="nucleotide sequence ID" value="NZ_CABJGD010000043.1"/>
</dbReference>
<dbReference type="EMBL" id="QSFT01000043">
    <property type="protein sequence ID" value="RHA73161.1"/>
    <property type="molecule type" value="Genomic_DNA"/>
</dbReference>
<evidence type="ECO:0000256" key="1">
    <source>
        <dbReference type="SAM" id="Phobius"/>
    </source>
</evidence>
<gene>
    <name evidence="3" type="ORF">DW921_13910</name>
</gene>
<keyword evidence="1" id="KW-1133">Transmembrane helix</keyword>
<keyword evidence="1" id="KW-0812">Transmembrane</keyword>
<feature type="transmembrane region" description="Helical" evidence="1">
    <location>
        <begin position="280"/>
        <end position="299"/>
    </location>
</feature>
<comment type="caution">
    <text evidence="3">The sequence shown here is derived from an EMBL/GenBank/DDBJ whole genome shotgun (WGS) entry which is preliminary data.</text>
</comment>
<organism evidence="3 4">
    <name type="scientific">Phocaeicola coprophilus</name>
    <dbReference type="NCBI Taxonomy" id="387090"/>
    <lineage>
        <taxon>Bacteria</taxon>
        <taxon>Pseudomonadati</taxon>
        <taxon>Bacteroidota</taxon>
        <taxon>Bacteroidia</taxon>
        <taxon>Bacteroidales</taxon>
        <taxon>Bacteroidaceae</taxon>
        <taxon>Phocaeicola</taxon>
    </lineage>
</organism>
<dbReference type="PANTHER" id="PTHR34978:SF3">
    <property type="entry name" value="SLR0241 PROTEIN"/>
    <property type="match status" value="1"/>
</dbReference>
<evidence type="ECO:0000313" key="3">
    <source>
        <dbReference type="EMBL" id="RHA73161.1"/>
    </source>
</evidence>
<feature type="transmembrane region" description="Helical" evidence="1">
    <location>
        <begin position="41"/>
        <end position="59"/>
    </location>
</feature>
<feature type="transmembrane region" description="Helical" evidence="1">
    <location>
        <begin position="107"/>
        <end position="133"/>
    </location>
</feature>
<evidence type="ECO:0000259" key="2">
    <source>
        <dbReference type="Pfam" id="PF05569"/>
    </source>
</evidence>
<protein>
    <recommendedName>
        <fullName evidence="2">Peptidase M56 domain-containing protein</fullName>
    </recommendedName>
</protein>